<sequence length="176" mass="20032">MRKVFFYGAISLDGFLAKENDSLQWLFDTDLSGHSTYEAFESQIDTVIMGNNTYKETKKILGNKPLYPGKEKVVFSRKETGEIEGGCYVTGDPVPIIKILKEKNKKAIWIVGGGHLFTQLVEGNMVDEFWIQIAPVLLGKGKRLFENGKYEQRLELIKVTQMGELTELHLKKRDDV</sequence>
<evidence type="ECO:0000313" key="2">
    <source>
        <dbReference type="EMBL" id="KRM97609.1"/>
    </source>
</evidence>
<dbReference type="PANTHER" id="PTHR38011">
    <property type="entry name" value="DIHYDROFOLATE REDUCTASE FAMILY PROTEIN (AFU_ORTHOLOGUE AFUA_8G06820)"/>
    <property type="match status" value="1"/>
</dbReference>
<name>A0A0R2DA62_9LACO</name>
<proteinExistence type="predicted"/>
<evidence type="ECO:0000313" key="3">
    <source>
        <dbReference type="Proteomes" id="UP000051015"/>
    </source>
</evidence>
<protein>
    <submittedName>
        <fullName evidence="2">Dihydrofolate reductase</fullName>
    </submittedName>
</protein>
<dbReference type="Gene3D" id="3.40.430.10">
    <property type="entry name" value="Dihydrofolate Reductase, subunit A"/>
    <property type="match status" value="1"/>
</dbReference>
<dbReference type="Proteomes" id="UP000051015">
    <property type="component" value="Unassembled WGS sequence"/>
</dbReference>
<dbReference type="AlphaFoldDB" id="A0A0R2DA62"/>
<dbReference type="STRING" id="1423725.FC19_GL001658"/>
<dbReference type="InterPro" id="IPR050765">
    <property type="entry name" value="Riboflavin_Biosynth_HTPR"/>
</dbReference>
<dbReference type="InterPro" id="IPR002734">
    <property type="entry name" value="RibDG_C"/>
</dbReference>
<dbReference type="SUPFAM" id="SSF53597">
    <property type="entry name" value="Dihydrofolate reductase-like"/>
    <property type="match status" value="1"/>
</dbReference>
<dbReference type="PATRIC" id="fig|1423725.3.peg.1701"/>
<evidence type="ECO:0000259" key="1">
    <source>
        <dbReference type="Pfam" id="PF01872"/>
    </source>
</evidence>
<gene>
    <name evidence="2" type="ORF">FC19_GL001658</name>
</gene>
<dbReference type="InterPro" id="IPR024072">
    <property type="entry name" value="DHFR-like_dom_sf"/>
</dbReference>
<feature type="domain" description="Bacterial bifunctional deaminase-reductase C-terminal" evidence="1">
    <location>
        <begin position="3"/>
        <end position="164"/>
    </location>
</feature>
<dbReference type="GO" id="GO:0008703">
    <property type="term" value="F:5-amino-6-(5-phosphoribosylamino)uracil reductase activity"/>
    <property type="evidence" value="ECO:0007669"/>
    <property type="project" value="InterPro"/>
</dbReference>
<dbReference type="PANTHER" id="PTHR38011:SF11">
    <property type="entry name" value="2,5-DIAMINO-6-RIBOSYLAMINO-4(3H)-PYRIMIDINONE 5'-PHOSPHATE REDUCTASE"/>
    <property type="match status" value="1"/>
</dbReference>
<accession>A0A0R2DA62</accession>
<organism evidence="2 3">
    <name type="scientific">Liquorilactobacillus aquaticus DSM 21051</name>
    <dbReference type="NCBI Taxonomy" id="1423725"/>
    <lineage>
        <taxon>Bacteria</taxon>
        <taxon>Bacillati</taxon>
        <taxon>Bacillota</taxon>
        <taxon>Bacilli</taxon>
        <taxon>Lactobacillales</taxon>
        <taxon>Lactobacillaceae</taxon>
        <taxon>Liquorilactobacillus</taxon>
    </lineage>
</organism>
<dbReference type="GO" id="GO:0009231">
    <property type="term" value="P:riboflavin biosynthetic process"/>
    <property type="evidence" value="ECO:0007669"/>
    <property type="project" value="InterPro"/>
</dbReference>
<keyword evidence="3" id="KW-1185">Reference proteome</keyword>
<dbReference type="OrthoDB" id="195113at2"/>
<comment type="caution">
    <text evidence="2">The sequence shown here is derived from an EMBL/GenBank/DDBJ whole genome shotgun (WGS) entry which is preliminary data.</text>
</comment>
<reference evidence="2 3" key="1">
    <citation type="journal article" date="2015" name="Genome Announc.">
        <title>Expanding the biotechnology potential of lactobacilli through comparative genomics of 213 strains and associated genera.</title>
        <authorList>
            <person name="Sun Z."/>
            <person name="Harris H.M."/>
            <person name="McCann A."/>
            <person name="Guo C."/>
            <person name="Argimon S."/>
            <person name="Zhang W."/>
            <person name="Yang X."/>
            <person name="Jeffery I.B."/>
            <person name="Cooney J.C."/>
            <person name="Kagawa T.F."/>
            <person name="Liu W."/>
            <person name="Song Y."/>
            <person name="Salvetti E."/>
            <person name="Wrobel A."/>
            <person name="Rasinkangas P."/>
            <person name="Parkhill J."/>
            <person name="Rea M.C."/>
            <person name="O'Sullivan O."/>
            <person name="Ritari J."/>
            <person name="Douillard F.P."/>
            <person name="Paul Ross R."/>
            <person name="Yang R."/>
            <person name="Briner A.E."/>
            <person name="Felis G.E."/>
            <person name="de Vos W.M."/>
            <person name="Barrangou R."/>
            <person name="Klaenhammer T.R."/>
            <person name="Caufield P.W."/>
            <person name="Cui Y."/>
            <person name="Zhang H."/>
            <person name="O'Toole P.W."/>
        </authorList>
    </citation>
    <scope>NUCLEOTIDE SEQUENCE [LARGE SCALE GENOMIC DNA]</scope>
    <source>
        <strain evidence="2 3">DSM 21051</strain>
    </source>
</reference>
<dbReference type="Pfam" id="PF01872">
    <property type="entry name" value="RibD_C"/>
    <property type="match status" value="1"/>
</dbReference>
<dbReference type="EMBL" id="AYZD01000001">
    <property type="protein sequence ID" value="KRM97609.1"/>
    <property type="molecule type" value="Genomic_DNA"/>
</dbReference>
<dbReference type="RefSeq" id="WP_057875099.1">
    <property type="nucleotide sequence ID" value="NZ_AYZD01000001.1"/>
</dbReference>